<keyword evidence="2" id="KW-0418">Kinase</keyword>
<gene>
    <name evidence="2" type="ORF">WAX74_00145</name>
</gene>
<evidence type="ECO:0000313" key="2">
    <source>
        <dbReference type="EMBL" id="MEI4768069.1"/>
    </source>
</evidence>
<sequence>MNSSLEITLDSVSFRLLEKHDFEWIHSLGEVFCVFDQQDSGNISFGIEKNGSRKFVKYAGAKTLEYKGHPEDAVARLKDSVKIYNNLSHPHLVNLLDSFEVEKGYVLVFEWFNGECLHSHWSFPPPKKYNHPASPFYRFKQLPIEFRLKSLTSMFEFHVHMEKKNYVAVDFYDGSILYDFENNSTKICDIDLYMEKPFINRMGRLWGSSRFMSPEEFTLGAPIDERTNVFNMGATAFALLGGELNRSFFKWDAGNELYKVANRAIEEDRNTRYANVAEFLLAWNSAILKDYPKL</sequence>
<dbReference type="InterPro" id="IPR000719">
    <property type="entry name" value="Prot_kinase_dom"/>
</dbReference>
<name>A0ABU8EZU0_9BACI</name>
<dbReference type="InterPro" id="IPR011009">
    <property type="entry name" value="Kinase-like_dom_sf"/>
</dbReference>
<dbReference type="EMBL" id="JBAWSY010000001">
    <property type="protein sequence ID" value="MEI4768069.1"/>
    <property type="molecule type" value="Genomic_DNA"/>
</dbReference>
<protein>
    <submittedName>
        <fullName evidence="2">Serine/threonine protein kinase</fullName>
    </submittedName>
</protein>
<feature type="domain" description="Protein kinase" evidence="1">
    <location>
        <begin position="17"/>
        <end position="294"/>
    </location>
</feature>
<dbReference type="Pfam" id="PF00069">
    <property type="entry name" value="Pkinase"/>
    <property type="match status" value="1"/>
</dbReference>
<dbReference type="GO" id="GO:0004674">
    <property type="term" value="F:protein serine/threonine kinase activity"/>
    <property type="evidence" value="ECO:0007669"/>
    <property type="project" value="UniProtKB-KW"/>
</dbReference>
<dbReference type="PANTHER" id="PTHR24347">
    <property type="entry name" value="SERINE/THREONINE-PROTEIN KINASE"/>
    <property type="match status" value="1"/>
</dbReference>
<dbReference type="Proteomes" id="UP001364890">
    <property type="component" value="Unassembled WGS sequence"/>
</dbReference>
<evidence type="ECO:0000259" key="1">
    <source>
        <dbReference type="PROSITE" id="PS50011"/>
    </source>
</evidence>
<reference evidence="2 3" key="1">
    <citation type="submission" date="2024-01" db="EMBL/GenBank/DDBJ databases">
        <title>Seven novel Bacillus-like species.</title>
        <authorList>
            <person name="Liu G."/>
        </authorList>
    </citation>
    <scope>NUCLEOTIDE SEQUENCE [LARGE SCALE GENOMIC DNA]</scope>
    <source>
        <strain evidence="2 3">FJAT-51614</strain>
    </source>
</reference>
<accession>A0ABU8EZU0</accession>
<proteinExistence type="predicted"/>
<organism evidence="2 3">
    <name type="scientific">Psychrobacillus mangrovi</name>
    <dbReference type="NCBI Taxonomy" id="3117745"/>
    <lineage>
        <taxon>Bacteria</taxon>
        <taxon>Bacillati</taxon>
        <taxon>Bacillota</taxon>
        <taxon>Bacilli</taxon>
        <taxon>Bacillales</taxon>
        <taxon>Bacillaceae</taxon>
        <taxon>Psychrobacillus</taxon>
    </lineage>
</organism>
<keyword evidence="2" id="KW-0723">Serine/threonine-protein kinase</keyword>
<evidence type="ECO:0000313" key="3">
    <source>
        <dbReference type="Proteomes" id="UP001364890"/>
    </source>
</evidence>
<keyword evidence="2" id="KW-0808">Transferase</keyword>
<keyword evidence="3" id="KW-1185">Reference proteome</keyword>
<dbReference type="RefSeq" id="WP_336495625.1">
    <property type="nucleotide sequence ID" value="NZ_JBAWSY010000001.1"/>
</dbReference>
<dbReference type="Gene3D" id="1.10.510.10">
    <property type="entry name" value="Transferase(Phosphotransferase) domain 1"/>
    <property type="match status" value="1"/>
</dbReference>
<dbReference type="SUPFAM" id="SSF56112">
    <property type="entry name" value="Protein kinase-like (PK-like)"/>
    <property type="match status" value="1"/>
</dbReference>
<comment type="caution">
    <text evidence="2">The sequence shown here is derived from an EMBL/GenBank/DDBJ whole genome shotgun (WGS) entry which is preliminary data.</text>
</comment>
<dbReference type="PROSITE" id="PS50011">
    <property type="entry name" value="PROTEIN_KINASE_DOM"/>
    <property type="match status" value="1"/>
</dbReference>